<reference evidence="6" key="1">
    <citation type="submission" date="2021-02" db="EMBL/GenBank/DDBJ databases">
        <authorList>
            <person name="Nowell W R."/>
        </authorList>
    </citation>
    <scope>NUCLEOTIDE SEQUENCE</scope>
</reference>
<evidence type="ECO:0000256" key="3">
    <source>
        <dbReference type="ARBA" id="ARBA00023180"/>
    </source>
</evidence>
<keyword evidence="3" id="KW-0325">Glycoprotein</keyword>
<keyword evidence="1" id="KW-0732">Signal</keyword>
<feature type="compositionally biased region" description="Polar residues" evidence="5">
    <location>
        <begin position="16"/>
        <end position="28"/>
    </location>
</feature>
<organism evidence="6 7">
    <name type="scientific">Adineta steineri</name>
    <dbReference type="NCBI Taxonomy" id="433720"/>
    <lineage>
        <taxon>Eukaryota</taxon>
        <taxon>Metazoa</taxon>
        <taxon>Spiralia</taxon>
        <taxon>Gnathifera</taxon>
        <taxon>Rotifera</taxon>
        <taxon>Eurotatoria</taxon>
        <taxon>Bdelloidea</taxon>
        <taxon>Adinetida</taxon>
        <taxon>Adinetidae</taxon>
        <taxon>Adineta</taxon>
    </lineage>
</organism>
<dbReference type="InterPro" id="IPR011042">
    <property type="entry name" value="6-blade_b-propeller_TolB-like"/>
</dbReference>
<dbReference type="PANTHER" id="PTHR10680:SF28">
    <property type="entry name" value="SMP-30_GLUCONOLACTONASE_LRE-LIKE REGION DOMAIN-CONTAINING PROTEIN"/>
    <property type="match status" value="1"/>
</dbReference>
<dbReference type="GO" id="GO:0005576">
    <property type="term" value="C:extracellular region"/>
    <property type="evidence" value="ECO:0007669"/>
    <property type="project" value="TreeGrafter"/>
</dbReference>
<dbReference type="SUPFAM" id="SSF101898">
    <property type="entry name" value="NHL repeat"/>
    <property type="match status" value="1"/>
</dbReference>
<dbReference type="PROSITE" id="PS51125">
    <property type="entry name" value="NHL"/>
    <property type="match status" value="1"/>
</dbReference>
<dbReference type="AlphaFoldDB" id="A0A814CVZ1"/>
<evidence type="ECO:0000313" key="7">
    <source>
        <dbReference type="Proteomes" id="UP000663891"/>
    </source>
</evidence>
<evidence type="ECO:0000256" key="4">
    <source>
        <dbReference type="PROSITE-ProRule" id="PRU00504"/>
    </source>
</evidence>
<dbReference type="OrthoDB" id="10039644at2759"/>
<dbReference type="Pfam" id="PF01436">
    <property type="entry name" value="NHL"/>
    <property type="match status" value="2"/>
</dbReference>
<accession>A0A814CVZ1</accession>
<feature type="repeat" description="NHL" evidence="4">
    <location>
        <begin position="246"/>
        <end position="279"/>
    </location>
</feature>
<evidence type="ECO:0000256" key="1">
    <source>
        <dbReference type="ARBA" id="ARBA00022729"/>
    </source>
</evidence>
<evidence type="ECO:0000313" key="6">
    <source>
        <dbReference type="EMBL" id="CAF0945405.1"/>
    </source>
</evidence>
<evidence type="ECO:0000256" key="2">
    <source>
        <dbReference type="ARBA" id="ARBA00022737"/>
    </source>
</evidence>
<feature type="region of interest" description="Disordered" evidence="5">
    <location>
        <begin position="1"/>
        <end position="28"/>
    </location>
</feature>
<dbReference type="CDD" id="cd05819">
    <property type="entry name" value="NHL"/>
    <property type="match status" value="1"/>
</dbReference>
<dbReference type="PANTHER" id="PTHR10680">
    <property type="entry name" value="PEPTIDYL-GLYCINE ALPHA-AMIDATING MONOOXYGENASE"/>
    <property type="match status" value="1"/>
</dbReference>
<evidence type="ECO:0008006" key="8">
    <source>
        <dbReference type="Google" id="ProtNLM"/>
    </source>
</evidence>
<comment type="caution">
    <text evidence="6">The sequence shown here is derived from an EMBL/GenBank/DDBJ whole genome shotgun (WGS) entry which is preliminary data.</text>
</comment>
<dbReference type="Proteomes" id="UP000663891">
    <property type="component" value="Unassembled WGS sequence"/>
</dbReference>
<dbReference type="InterPro" id="IPR001258">
    <property type="entry name" value="NHL_repeat"/>
</dbReference>
<name>A0A814CVZ1_9BILA</name>
<protein>
    <recommendedName>
        <fullName evidence="8">NHL repeat containing protein</fullName>
    </recommendedName>
</protein>
<evidence type="ECO:0000256" key="5">
    <source>
        <dbReference type="SAM" id="MobiDB-lite"/>
    </source>
</evidence>
<dbReference type="EMBL" id="CAJNON010000088">
    <property type="protein sequence ID" value="CAF0945405.1"/>
    <property type="molecule type" value="Genomic_DNA"/>
</dbReference>
<sequence length="383" mass="40751">MTFPDADGLCERDESGCTSKPSDQNDNFTWNSDNNAVYDLIYSDPCNDRVVAPTTIQDKMWTFLGVARVCTLSSHSTWSQTATTIFGSQAGTSGSSLSLLNVPIGMYYDQVNNRLIVADFGNARILQFSINNPPSLATVIAGGNGGGCTMNQLYWPDGIGVDSSGQLYVADYLCNQVVRFPSNSNSTTNSTIIGSAGSAGLISINQLTNDIYVVSNSDNAVYKFVGGSGSPVVAAGGNGNGNASDQLSGPNGVYYDYLYTNSLYVTDNGNYRVMKYPSGSTNATYGTVVAGGNGAGSGANQLNDPRSILVDNTGNLYIADGSNNRIQRWLQNASSGTTIVGGTQGTASDQLNWPEQILFDRYQNLLVADRYNNRIQSFNLTAC</sequence>
<proteinExistence type="predicted"/>
<gene>
    <name evidence="6" type="ORF">VCS650_LOCUS11753</name>
</gene>
<dbReference type="Gene3D" id="2.120.10.30">
    <property type="entry name" value="TolB, C-terminal domain"/>
    <property type="match status" value="2"/>
</dbReference>
<keyword evidence="2" id="KW-0677">Repeat</keyword>